<dbReference type="RefSeq" id="WP_065675408.1">
    <property type="nucleotide sequence ID" value="NZ_AP025463.1"/>
</dbReference>
<feature type="transmembrane region" description="Helical" evidence="3">
    <location>
        <begin position="76"/>
        <end position="96"/>
    </location>
</feature>
<keyword evidence="3" id="KW-0812">Transmembrane</keyword>
<evidence type="ECO:0000313" key="6">
    <source>
        <dbReference type="Proteomes" id="UP000092819"/>
    </source>
</evidence>
<dbReference type="InterPro" id="IPR001296">
    <property type="entry name" value="Glyco_trans_1"/>
</dbReference>
<dbReference type="Proteomes" id="UP000092819">
    <property type="component" value="Unassembled WGS sequence"/>
</dbReference>
<protein>
    <submittedName>
        <fullName evidence="5">Glycosyl transferases group 1</fullName>
    </submittedName>
</protein>
<proteinExistence type="predicted"/>
<keyword evidence="3" id="KW-1133">Transmembrane helix</keyword>
<evidence type="ECO:0000256" key="1">
    <source>
        <dbReference type="ARBA" id="ARBA00022676"/>
    </source>
</evidence>
<evidence type="ECO:0000313" key="5">
    <source>
        <dbReference type="EMBL" id="SBT11695.1"/>
    </source>
</evidence>
<keyword evidence="6" id="KW-1185">Reference proteome</keyword>
<gene>
    <name evidence="5" type="ORF">VCE7224_00411</name>
</gene>
<dbReference type="Pfam" id="PF00534">
    <property type="entry name" value="Glycos_transf_1"/>
    <property type="match status" value="1"/>
</dbReference>
<dbReference type="AlphaFoldDB" id="A0A1C3J9C3"/>
<dbReference type="Gene3D" id="3.40.50.2000">
    <property type="entry name" value="Glycogen Phosphorylase B"/>
    <property type="match status" value="2"/>
</dbReference>
<accession>A0A1C3J9C3</accession>
<evidence type="ECO:0000259" key="4">
    <source>
        <dbReference type="Pfam" id="PF00534"/>
    </source>
</evidence>
<sequence length="366" mass="42251">MVFVSGHINGSYRAQNIMKALSDNNIKWCYLPWYLPYSGRKSIKTIFSLITLIILFPIRFFLIANSKSLVMLPMNFGWLVLLDISIAKICGTKVILEFYISEYDALVNDRKIVNPLSKKAKFLSFIERNITKLADEIICLNNSEADYYQRFMCENAQEKIKIIPLVIDRVKVRDLKFEVTSENFNICWWGTYIPLHGLDKVIEAFSMLKRDNVYLYIFGDSVDKSNDYVEQVNRLGITSNVIFNHSSTFRNGKLPEFLINNCDLALGNFGDSEKAKTVLVNKIVDTLALSIPCLSMETGACNEFLEDGKNIYLTESSPTPKQILMKIEFILNNKEQLKELGRRGYDIYNENFSPEVFSERYIKNLR</sequence>
<dbReference type="GO" id="GO:0016757">
    <property type="term" value="F:glycosyltransferase activity"/>
    <property type="evidence" value="ECO:0007669"/>
    <property type="project" value="UniProtKB-KW"/>
</dbReference>
<dbReference type="PANTHER" id="PTHR12526:SF629">
    <property type="entry name" value="TEICHURONIC ACID BIOSYNTHESIS GLYCOSYLTRANSFERASE TUAH-RELATED"/>
    <property type="match status" value="1"/>
</dbReference>
<dbReference type="SUPFAM" id="SSF53756">
    <property type="entry name" value="UDP-Glycosyltransferase/glycogen phosphorylase"/>
    <property type="match status" value="1"/>
</dbReference>
<feature type="domain" description="Glycosyl transferase family 1" evidence="4">
    <location>
        <begin position="189"/>
        <end position="345"/>
    </location>
</feature>
<keyword evidence="3" id="KW-0472">Membrane</keyword>
<evidence type="ECO:0000256" key="2">
    <source>
        <dbReference type="ARBA" id="ARBA00022679"/>
    </source>
</evidence>
<evidence type="ECO:0000256" key="3">
    <source>
        <dbReference type="SAM" id="Phobius"/>
    </source>
</evidence>
<keyword evidence="2 5" id="KW-0808">Transferase</keyword>
<dbReference type="EMBL" id="FLQZ01000006">
    <property type="protein sequence ID" value="SBT11695.1"/>
    <property type="molecule type" value="Genomic_DNA"/>
</dbReference>
<dbReference type="PANTHER" id="PTHR12526">
    <property type="entry name" value="GLYCOSYLTRANSFERASE"/>
    <property type="match status" value="1"/>
</dbReference>
<dbReference type="GO" id="GO:1901135">
    <property type="term" value="P:carbohydrate derivative metabolic process"/>
    <property type="evidence" value="ECO:0007669"/>
    <property type="project" value="UniProtKB-ARBA"/>
</dbReference>
<feature type="transmembrane region" description="Helical" evidence="3">
    <location>
        <begin position="46"/>
        <end position="64"/>
    </location>
</feature>
<name>A0A1C3J9C3_9VIBR</name>
<organism evidence="5 6">
    <name type="scientific">Vibrio celticus</name>
    <dbReference type="NCBI Taxonomy" id="446372"/>
    <lineage>
        <taxon>Bacteria</taxon>
        <taxon>Pseudomonadati</taxon>
        <taxon>Pseudomonadota</taxon>
        <taxon>Gammaproteobacteria</taxon>
        <taxon>Vibrionales</taxon>
        <taxon>Vibrionaceae</taxon>
        <taxon>Vibrio</taxon>
    </lineage>
</organism>
<keyword evidence="1" id="KW-0328">Glycosyltransferase</keyword>
<reference evidence="6" key="1">
    <citation type="submission" date="2016-06" db="EMBL/GenBank/DDBJ databases">
        <authorList>
            <person name="Rodrigo-Torres L."/>
            <person name="Arahal D.R."/>
        </authorList>
    </citation>
    <scope>NUCLEOTIDE SEQUENCE [LARGE SCALE GENOMIC DNA]</scope>
    <source>
        <strain evidence="6">CECT 7224</strain>
    </source>
</reference>